<feature type="chain" id="PRO_5041650284" description="Fimbrial-type adhesion domain-containing protein" evidence="4">
    <location>
        <begin position="17"/>
        <end position="181"/>
    </location>
</feature>
<dbReference type="PANTHER" id="PTHR33420">
    <property type="entry name" value="FIMBRIAL SUBUNIT ELFA-RELATED"/>
    <property type="match status" value="1"/>
</dbReference>
<accession>A0AA86IT74</accession>
<dbReference type="SUPFAM" id="SSF49401">
    <property type="entry name" value="Bacterial adhesins"/>
    <property type="match status" value="1"/>
</dbReference>
<protein>
    <recommendedName>
        <fullName evidence="5">Fimbrial-type adhesion domain-containing protein</fullName>
    </recommendedName>
</protein>
<dbReference type="Pfam" id="PF00419">
    <property type="entry name" value="Fimbrial"/>
    <property type="match status" value="1"/>
</dbReference>
<dbReference type="InterPro" id="IPR036937">
    <property type="entry name" value="Adhesion_dom_fimbrial_sf"/>
</dbReference>
<gene>
    <name evidence="6" type="ORF">ENKO_35400</name>
</gene>
<keyword evidence="4" id="KW-0732">Signal</keyword>
<dbReference type="AlphaFoldDB" id="A0AA86IT74"/>
<reference evidence="6" key="1">
    <citation type="submission" date="2021-04" db="EMBL/GenBank/DDBJ databases">
        <title>Difference and commonality of drug resistance evolution in various bacteria. and drug sensitivity profiles.</title>
        <authorList>
            <person name="Maeda T."/>
            <person name="Shibai A."/>
            <person name="Kawada K."/>
            <person name="Kotani H."/>
            <person name="Tarusawa Y."/>
            <person name="Tanabe K."/>
            <person name="Furusawa C."/>
        </authorList>
    </citation>
    <scope>NUCLEOTIDE SEQUENCE</scope>
    <source>
        <strain evidence="6">JCM 8580</strain>
    </source>
</reference>
<feature type="signal peptide" evidence="4">
    <location>
        <begin position="1"/>
        <end position="16"/>
    </location>
</feature>
<dbReference type="RefSeq" id="WP_088220854.1">
    <property type="nucleotide sequence ID" value="NZ_AP024590.1"/>
</dbReference>
<feature type="domain" description="Fimbrial-type adhesion" evidence="5">
    <location>
        <begin position="30"/>
        <end position="180"/>
    </location>
</feature>
<evidence type="ECO:0000256" key="4">
    <source>
        <dbReference type="SAM" id="SignalP"/>
    </source>
</evidence>
<comment type="similarity">
    <text evidence="2">Belongs to the fimbrial protein family.</text>
</comment>
<dbReference type="InterPro" id="IPR008966">
    <property type="entry name" value="Adhesion_dom_sf"/>
</dbReference>
<comment type="subcellular location">
    <subcellularLocation>
        <location evidence="1">Fimbrium</location>
    </subcellularLocation>
</comment>
<evidence type="ECO:0000256" key="2">
    <source>
        <dbReference type="ARBA" id="ARBA00006671"/>
    </source>
</evidence>
<name>A0AA86IT74_9ENTR</name>
<evidence type="ECO:0000259" key="5">
    <source>
        <dbReference type="Pfam" id="PF00419"/>
    </source>
</evidence>
<evidence type="ECO:0000256" key="3">
    <source>
        <dbReference type="ARBA" id="ARBA00023263"/>
    </source>
</evidence>
<keyword evidence="3" id="KW-0281">Fimbrium</keyword>
<dbReference type="EMBL" id="AP024590">
    <property type="protein sequence ID" value="BCU56946.1"/>
    <property type="molecule type" value="Genomic_DNA"/>
</dbReference>
<dbReference type="Proteomes" id="UP000682928">
    <property type="component" value="Chromosome"/>
</dbReference>
<dbReference type="PANTHER" id="PTHR33420:SF14">
    <property type="entry name" value="TYPE 1 FIMBRIN D-MANNOSE SPECIFIC ADHESIN"/>
    <property type="match status" value="1"/>
</dbReference>
<dbReference type="GO" id="GO:0043709">
    <property type="term" value="P:cell adhesion involved in single-species biofilm formation"/>
    <property type="evidence" value="ECO:0007669"/>
    <property type="project" value="TreeGrafter"/>
</dbReference>
<dbReference type="InterPro" id="IPR050263">
    <property type="entry name" value="Bact_Fimbrial_Adh_Pro"/>
</dbReference>
<evidence type="ECO:0000313" key="7">
    <source>
        <dbReference type="Proteomes" id="UP000682928"/>
    </source>
</evidence>
<organism evidence="6 7">
    <name type="scientific">Enterobacter kobei</name>
    <dbReference type="NCBI Taxonomy" id="208224"/>
    <lineage>
        <taxon>Bacteria</taxon>
        <taxon>Pseudomonadati</taxon>
        <taxon>Pseudomonadota</taxon>
        <taxon>Gammaproteobacteria</taxon>
        <taxon>Enterobacterales</taxon>
        <taxon>Enterobacteriaceae</taxon>
        <taxon>Enterobacter</taxon>
        <taxon>Enterobacter cloacae complex</taxon>
    </lineage>
</organism>
<evidence type="ECO:0000256" key="1">
    <source>
        <dbReference type="ARBA" id="ARBA00004561"/>
    </source>
</evidence>
<evidence type="ECO:0000313" key="6">
    <source>
        <dbReference type="EMBL" id="BCU56946.1"/>
    </source>
</evidence>
<sequence length="181" mass="19263">MFKKYLLPLIAGTVFAAVIPSTKAVDTGTITFTGKIVPDTCNVKVNDAGADGTVMFKTLSQTSFGVDQQVGDRQPFKITVSDCDATTINKLNIKFTGARIEGYGDQILATTAADTNLGVRIAPENTSNYIKFDGSASTLDKIVVQGQDAVFNYVAEVVQVGSVLPKTGDYSAQATYTLLYP</sequence>
<dbReference type="InterPro" id="IPR000259">
    <property type="entry name" value="Adhesion_dom_fimbrial"/>
</dbReference>
<dbReference type="Gene3D" id="2.60.40.1090">
    <property type="entry name" value="Fimbrial-type adhesion domain"/>
    <property type="match status" value="1"/>
</dbReference>
<proteinExistence type="inferred from homology"/>
<dbReference type="GO" id="GO:0009289">
    <property type="term" value="C:pilus"/>
    <property type="evidence" value="ECO:0007669"/>
    <property type="project" value="UniProtKB-SubCell"/>
</dbReference>